<dbReference type="GO" id="GO:0004674">
    <property type="term" value="F:protein serine/threonine kinase activity"/>
    <property type="evidence" value="ECO:0007669"/>
    <property type="project" value="UniProtKB-KW"/>
</dbReference>
<keyword evidence="2" id="KW-0808">Transferase</keyword>
<evidence type="ECO:0000256" key="5">
    <source>
        <dbReference type="ARBA" id="ARBA00022840"/>
    </source>
</evidence>
<gene>
    <name evidence="8" type="ORF">CKAN_02028200</name>
</gene>
<dbReference type="PANTHER" id="PTHR43895">
    <property type="entry name" value="CALCIUM/CALMODULIN-DEPENDENT PROTEIN KINASE KINASE-RELATED"/>
    <property type="match status" value="1"/>
</dbReference>
<evidence type="ECO:0000256" key="1">
    <source>
        <dbReference type="ARBA" id="ARBA00022527"/>
    </source>
</evidence>
<accession>A0A443PK62</accession>
<proteinExistence type="predicted"/>
<evidence type="ECO:0000313" key="9">
    <source>
        <dbReference type="Proteomes" id="UP000283530"/>
    </source>
</evidence>
<dbReference type="Gene3D" id="3.30.200.20">
    <property type="entry name" value="Phosphorylase Kinase, domain 1"/>
    <property type="match status" value="1"/>
</dbReference>
<evidence type="ECO:0000259" key="7">
    <source>
        <dbReference type="PROSITE" id="PS50011"/>
    </source>
</evidence>
<keyword evidence="1" id="KW-0723">Serine/threonine-protein kinase</keyword>
<dbReference type="GO" id="GO:0007165">
    <property type="term" value="P:signal transduction"/>
    <property type="evidence" value="ECO:0007669"/>
    <property type="project" value="TreeGrafter"/>
</dbReference>
<feature type="domain" description="Protein kinase" evidence="7">
    <location>
        <begin position="22"/>
        <end position="98"/>
    </location>
</feature>
<dbReference type="SUPFAM" id="SSF56112">
    <property type="entry name" value="Protein kinase-like (PK-like)"/>
    <property type="match status" value="1"/>
</dbReference>
<dbReference type="InterPro" id="IPR011009">
    <property type="entry name" value="Kinase-like_dom_sf"/>
</dbReference>
<evidence type="ECO:0000256" key="2">
    <source>
        <dbReference type="ARBA" id="ARBA00022679"/>
    </source>
</evidence>
<keyword evidence="9" id="KW-1185">Reference proteome</keyword>
<protein>
    <submittedName>
        <fullName evidence="8">CBL-interacting serine/threonine-protein kinase 6-like protein</fullName>
    </submittedName>
</protein>
<dbReference type="InterPro" id="IPR000719">
    <property type="entry name" value="Prot_kinase_dom"/>
</dbReference>
<evidence type="ECO:0000313" key="8">
    <source>
        <dbReference type="EMBL" id="RWR91139.1"/>
    </source>
</evidence>
<dbReference type="STRING" id="337451.A0A443PK62"/>
<sequence length="98" mass="10594">MEDKKSPSSAAPVSSSVLHGKYELGRLLGHGTFAKVYHARNIQSGKSVAMKIVGKEKVIKVGMMEQGNSLAKYFEVNNQVRLQNLTGLKCNSTLSTGI</sequence>
<dbReference type="PANTHER" id="PTHR43895:SF91">
    <property type="entry name" value="CBL-INTERACTING SERINE_THREONINE-PROTEIN KINASE 6"/>
    <property type="match status" value="1"/>
</dbReference>
<dbReference type="PROSITE" id="PS50011">
    <property type="entry name" value="PROTEIN_KINASE_DOM"/>
    <property type="match status" value="1"/>
</dbReference>
<name>A0A443PK62_9MAGN</name>
<dbReference type="OrthoDB" id="1595149at2759"/>
<feature type="binding site" evidence="6">
    <location>
        <position position="55"/>
    </location>
    <ligand>
        <name>ATP</name>
        <dbReference type="ChEBI" id="CHEBI:30616"/>
    </ligand>
</feature>
<keyword evidence="3 6" id="KW-0547">Nucleotide-binding</keyword>
<dbReference type="PROSITE" id="PS00107">
    <property type="entry name" value="PROTEIN_KINASE_ATP"/>
    <property type="match status" value="1"/>
</dbReference>
<evidence type="ECO:0000256" key="4">
    <source>
        <dbReference type="ARBA" id="ARBA00022777"/>
    </source>
</evidence>
<dbReference type="Proteomes" id="UP000283530">
    <property type="component" value="Unassembled WGS sequence"/>
</dbReference>
<dbReference type="GO" id="GO:0005524">
    <property type="term" value="F:ATP binding"/>
    <property type="evidence" value="ECO:0007669"/>
    <property type="project" value="UniProtKB-UniRule"/>
</dbReference>
<evidence type="ECO:0000256" key="3">
    <source>
        <dbReference type="ARBA" id="ARBA00022741"/>
    </source>
</evidence>
<reference evidence="8 9" key="1">
    <citation type="journal article" date="2019" name="Nat. Plants">
        <title>Stout camphor tree genome fills gaps in understanding of flowering plant genome evolution.</title>
        <authorList>
            <person name="Chaw S.M."/>
            <person name="Liu Y.C."/>
            <person name="Wu Y.W."/>
            <person name="Wang H.Y."/>
            <person name="Lin C.I."/>
            <person name="Wu C.S."/>
            <person name="Ke H.M."/>
            <person name="Chang L.Y."/>
            <person name="Hsu C.Y."/>
            <person name="Yang H.T."/>
            <person name="Sudianto E."/>
            <person name="Hsu M.H."/>
            <person name="Wu K.P."/>
            <person name="Wang L.N."/>
            <person name="Leebens-Mack J.H."/>
            <person name="Tsai I.J."/>
        </authorList>
    </citation>
    <scope>NUCLEOTIDE SEQUENCE [LARGE SCALE GENOMIC DNA]</scope>
    <source>
        <strain evidence="9">cv. Chaw 1501</strain>
        <tissue evidence="8">Young leaves</tissue>
    </source>
</reference>
<organism evidence="8 9">
    <name type="scientific">Cinnamomum micranthum f. kanehirae</name>
    <dbReference type="NCBI Taxonomy" id="337451"/>
    <lineage>
        <taxon>Eukaryota</taxon>
        <taxon>Viridiplantae</taxon>
        <taxon>Streptophyta</taxon>
        <taxon>Embryophyta</taxon>
        <taxon>Tracheophyta</taxon>
        <taxon>Spermatophyta</taxon>
        <taxon>Magnoliopsida</taxon>
        <taxon>Magnoliidae</taxon>
        <taxon>Laurales</taxon>
        <taxon>Lauraceae</taxon>
        <taxon>Cinnamomum</taxon>
    </lineage>
</organism>
<comment type="caution">
    <text evidence="8">The sequence shown here is derived from an EMBL/GenBank/DDBJ whole genome shotgun (WGS) entry which is preliminary data.</text>
</comment>
<evidence type="ECO:0000256" key="6">
    <source>
        <dbReference type="PROSITE-ProRule" id="PRU10141"/>
    </source>
</evidence>
<dbReference type="EMBL" id="QPKB01000008">
    <property type="protein sequence ID" value="RWR91139.1"/>
    <property type="molecule type" value="Genomic_DNA"/>
</dbReference>
<dbReference type="AlphaFoldDB" id="A0A443PK62"/>
<keyword evidence="5 6" id="KW-0067">ATP-binding</keyword>
<keyword evidence="4 8" id="KW-0418">Kinase</keyword>
<dbReference type="InterPro" id="IPR017441">
    <property type="entry name" value="Protein_kinase_ATP_BS"/>
</dbReference>